<name>A0A2H0LWE5_9BACT</name>
<keyword evidence="1" id="KW-0812">Transmembrane</keyword>
<evidence type="ECO:0000256" key="1">
    <source>
        <dbReference type="SAM" id="Phobius"/>
    </source>
</evidence>
<dbReference type="Pfam" id="PF07963">
    <property type="entry name" value="N_methyl"/>
    <property type="match status" value="1"/>
</dbReference>
<protein>
    <recommendedName>
        <fullName evidence="4">Prepilin-type cleavage/methylation domain-containing protein</fullName>
    </recommendedName>
</protein>
<dbReference type="SUPFAM" id="SSF54523">
    <property type="entry name" value="Pili subunits"/>
    <property type="match status" value="1"/>
</dbReference>
<accession>A0A2H0LWE5</accession>
<evidence type="ECO:0000313" key="2">
    <source>
        <dbReference type="EMBL" id="PIQ88686.1"/>
    </source>
</evidence>
<gene>
    <name evidence="2" type="ORF">COV72_07095</name>
</gene>
<comment type="caution">
    <text evidence="2">The sequence shown here is derived from an EMBL/GenBank/DDBJ whole genome shotgun (WGS) entry which is preliminary data.</text>
</comment>
<evidence type="ECO:0008006" key="4">
    <source>
        <dbReference type="Google" id="ProtNLM"/>
    </source>
</evidence>
<dbReference type="InterPro" id="IPR012902">
    <property type="entry name" value="N_methyl_site"/>
</dbReference>
<keyword evidence="1" id="KW-0472">Membrane</keyword>
<feature type="transmembrane region" description="Helical" evidence="1">
    <location>
        <begin position="6"/>
        <end position="34"/>
    </location>
</feature>
<proteinExistence type="predicted"/>
<keyword evidence="1" id="KW-1133">Transmembrane helix</keyword>
<dbReference type="InterPro" id="IPR045584">
    <property type="entry name" value="Pilin-like"/>
</dbReference>
<dbReference type="AlphaFoldDB" id="A0A2H0LWE5"/>
<organism evidence="2 3">
    <name type="scientific">Candidatus Ghiorseimicrobium undicola</name>
    <dbReference type="NCBI Taxonomy" id="1974746"/>
    <lineage>
        <taxon>Bacteria</taxon>
        <taxon>Pseudomonadati</taxon>
        <taxon>Candidatus Omnitrophota</taxon>
        <taxon>Candidatus Ghiorseimicrobium</taxon>
    </lineage>
</organism>
<dbReference type="EMBL" id="PCWA01000092">
    <property type="protein sequence ID" value="PIQ88686.1"/>
    <property type="molecule type" value="Genomic_DNA"/>
</dbReference>
<reference evidence="2 3" key="1">
    <citation type="submission" date="2017-09" db="EMBL/GenBank/DDBJ databases">
        <title>Depth-based differentiation of microbial function through sediment-hosted aquifers and enrichment of novel symbionts in the deep terrestrial subsurface.</title>
        <authorList>
            <person name="Probst A.J."/>
            <person name="Ladd B."/>
            <person name="Jarett J.K."/>
            <person name="Geller-Mcgrath D.E."/>
            <person name="Sieber C.M."/>
            <person name="Emerson J.B."/>
            <person name="Anantharaman K."/>
            <person name="Thomas B.C."/>
            <person name="Malmstrom R."/>
            <person name="Stieglmeier M."/>
            <person name="Klingl A."/>
            <person name="Woyke T."/>
            <person name="Ryan C.M."/>
            <person name="Banfield J.F."/>
        </authorList>
    </citation>
    <scope>NUCLEOTIDE SEQUENCE [LARGE SCALE GENOMIC DNA]</scope>
    <source>
        <strain evidence="2">CG11_big_fil_rev_8_21_14_0_20_42_13</strain>
    </source>
</reference>
<sequence>MRKYKISVTLIELMIAVVLLSVILLVGATIDIAARKFYNLTDRQAGLQNEINPVILRIKRDVNRASGRVGDQGITVQSGNSRFRVRVDNNNTPSDTSDDQWVSYGLVGNEVLFLGPHSPPAWPTAATAEVIADRVTAFVPTAIVSALAAVNRGVDINITACFNPAAAAPSPLCGSRENPNLSVTTRAYSLSLSAN</sequence>
<evidence type="ECO:0000313" key="3">
    <source>
        <dbReference type="Proteomes" id="UP000229641"/>
    </source>
</evidence>
<dbReference type="Proteomes" id="UP000229641">
    <property type="component" value="Unassembled WGS sequence"/>
</dbReference>